<proteinExistence type="predicted"/>
<organism evidence="1 2">
    <name type="scientific">Ralstonia solanacearum</name>
    <name type="common">Pseudomonas solanacearum</name>
    <dbReference type="NCBI Taxonomy" id="305"/>
    <lineage>
        <taxon>Bacteria</taxon>
        <taxon>Pseudomonadati</taxon>
        <taxon>Pseudomonadota</taxon>
        <taxon>Betaproteobacteria</taxon>
        <taxon>Burkholderiales</taxon>
        <taxon>Burkholderiaceae</taxon>
        <taxon>Ralstonia</taxon>
        <taxon>Ralstonia solanacearum species complex</taxon>
    </lineage>
</organism>
<dbReference type="Proteomes" id="UP001143674">
    <property type="component" value="Unassembled WGS sequence"/>
</dbReference>
<dbReference type="RefSeq" id="WP_247588957.1">
    <property type="nucleotide sequence ID" value="NZ_JAIVEX010000030.1"/>
</dbReference>
<reference evidence="1" key="1">
    <citation type="submission" date="2021-09" db="EMBL/GenBank/DDBJ databases">
        <title>Genomic analysis of Ralstonia spp.</title>
        <authorList>
            <person name="Aburjaile F."/>
            <person name="Ariute J.C."/>
            <person name="Pais A.K.L."/>
            <person name="Albuquerque G.M.R."/>
            <person name="Silva A.M.F."/>
            <person name="Brenig B."/>
            <person name="Azevedo V."/>
            <person name="Matiuzzi M."/>
            <person name="Ramos R."/>
            <person name="Goes-Neto A."/>
            <person name="Soares S."/>
            <person name="Iseppon A.M.B."/>
            <person name="Souza E."/>
            <person name="Gama M."/>
        </authorList>
    </citation>
    <scope>NUCLEOTIDE SEQUENCE</scope>
    <source>
        <strain evidence="1">B4</strain>
    </source>
</reference>
<comment type="caution">
    <text evidence="1">The sequence shown here is derived from an EMBL/GenBank/DDBJ whole genome shotgun (WGS) entry which is preliminary data.</text>
</comment>
<dbReference type="AlphaFoldDB" id="A0AAE3NKS8"/>
<dbReference type="InterPro" id="IPR016767">
    <property type="entry name" value="UCP019853"/>
</dbReference>
<protein>
    <submittedName>
        <fullName evidence="1">Uncharacterized protein</fullName>
    </submittedName>
</protein>
<evidence type="ECO:0000313" key="2">
    <source>
        <dbReference type="Proteomes" id="UP001143674"/>
    </source>
</evidence>
<dbReference type="EMBL" id="JAIVEX010000030">
    <property type="protein sequence ID" value="MDB0525047.1"/>
    <property type="molecule type" value="Genomic_DNA"/>
</dbReference>
<gene>
    <name evidence="1" type="ORF">LBW55_25895</name>
</gene>
<accession>A0AAE3NKS8</accession>
<name>A0AAE3NKS8_RALSL</name>
<evidence type="ECO:0000313" key="1">
    <source>
        <dbReference type="EMBL" id="MDB0525047.1"/>
    </source>
</evidence>
<sequence length="129" mass="14696">MNRYSARIEKINPDVEGEVLLSINGKNLLCFIYFSLPKEAREGEVYEVELKPMVFDDCLVEELQENSASGVSRIGRSFGYEIKGRLKGGAIDVEGVEFEDEVLSSEFSYLDGRMVSWRVDRIDAEFIQN</sequence>
<dbReference type="PIRSF" id="PIRSF019853">
    <property type="entry name" value="UCP019853"/>
    <property type="match status" value="1"/>
</dbReference>